<feature type="region of interest" description="Disordered" evidence="1">
    <location>
        <begin position="112"/>
        <end position="135"/>
    </location>
</feature>
<name>M7BD68_CHEMY</name>
<organism evidence="2 3">
    <name type="scientific">Chelonia mydas</name>
    <name type="common">Green sea-turtle</name>
    <name type="synonym">Chelonia agassizi</name>
    <dbReference type="NCBI Taxonomy" id="8469"/>
    <lineage>
        <taxon>Eukaryota</taxon>
        <taxon>Metazoa</taxon>
        <taxon>Chordata</taxon>
        <taxon>Craniata</taxon>
        <taxon>Vertebrata</taxon>
        <taxon>Euteleostomi</taxon>
        <taxon>Archelosauria</taxon>
        <taxon>Testudinata</taxon>
        <taxon>Testudines</taxon>
        <taxon>Cryptodira</taxon>
        <taxon>Durocryptodira</taxon>
        <taxon>Americhelydia</taxon>
        <taxon>Chelonioidea</taxon>
        <taxon>Cheloniidae</taxon>
        <taxon>Chelonia</taxon>
    </lineage>
</organism>
<dbReference type="Proteomes" id="UP000031443">
    <property type="component" value="Unassembled WGS sequence"/>
</dbReference>
<dbReference type="AlphaFoldDB" id="M7BD68"/>
<gene>
    <name evidence="2" type="ORF">UY3_06965</name>
</gene>
<reference evidence="3" key="1">
    <citation type="journal article" date="2013" name="Nat. Genet.">
        <title>The draft genomes of soft-shell turtle and green sea turtle yield insights into the development and evolution of the turtle-specific body plan.</title>
        <authorList>
            <person name="Wang Z."/>
            <person name="Pascual-Anaya J."/>
            <person name="Zadissa A."/>
            <person name="Li W."/>
            <person name="Niimura Y."/>
            <person name="Huang Z."/>
            <person name="Li C."/>
            <person name="White S."/>
            <person name="Xiong Z."/>
            <person name="Fang D."/>
            <person name="Wang B."/>
            <person name="Ming Y."/>
            <person name="Chen Y."/>
            <person name="Zheng Y."/>
            <person name="Kuraku S."/>
            <person name="Pignatelli M."/>
            <person name="Herrero J."/>
            <person name="Beal K."/>
            <person name="Nozawa M."/>
            <person name="Li Q."/>
            <person name="Wang J."/>
            <person name="Zhang H."/>
            <person name="Yu L."/>
            <person name="Shigenobu S."/>
            <person name="Wang J."/>
            <person name="Liu J."/>
            <person name="Flicek P."/>
            <person name="Searle S."/>
            <person name="Wang J."/>
            <person name="Kuratani S."/>
            <person name="Yin Y."/>
            <person name="Aken B."/>
            <person name="Zhang G."/>
            <person name="Irie N."/>
        </authorList>
    </citation>
    <scope>NUCLEOTIDE SEQUENCE [LARGE SCALE GENOMIC DNA]</scope>
</reference>
<keyword evidence="3" id="KW-1185">Reference proteome</keyword>
<evidence type="ECO:0000256" key="1">
    <source>
        <dbReference type="SAM" id="MobiDB-lite"/>
    </source>
</evidence>
<accession>M7BD68</accession>
<proteinExistence type="predicted"/>
<sequence length="135" mass="13844">MVLPPILLPCLGPQSAAATLRLCYGIATHTSALLPAELGPQSAAATLRLPSSEGSSKGGMAWDCHPYFCAVAGGALPSELGTRPTAAALWPLSSEGSAEVKVTILLLPSEEVTGSQTPPLPVPAPPKNQSYRLQC</sequence>
<protein>
    <submittedName>
        <fullName evidence="2">Uncharacterized protein</fullName>
    </submittedName>
</protein>
<dbReference type="EMBL" id="KB527467">
    <property type="protein sequence ID" value="EMP35861.1"/>
    <property type="molecule type" value="Genomic_DNA"/>
</dbReference>
<evidence type="ECO:0000313" key="2">
    <source>
        <dbReference type="EMBL" id="EMP35861.1"/>
    </source>
</evidence>
<evidence type="ECO:0000313" key="3">
    <source>
        <dbReference type="Proteomes" id="UP000031443"/>
    </source>
</evidence>